<dbReference type="SMART" id="SM00386">
    <property type="entry name" value="HAT"/>
    <property type="match status" value="4"/>
</dbReference>
<dbReference type="SUPFAM" id="SSF48452">
    <property type="entry name" value="TPR-like"/>
    <property type="match status" value="1"/>
</dbReference>
<dbReference type="Pfam" id="PF23231">
    <property type="entry name" value="HAT_Syf1_CNRKL1_C"/>
    <property type="match status" value="1"/>
</dbReference>
<reference evidence="10 11" key="1">
    <citation type="submission" date="2020-03" db="EMBL/GenBank/DDBJ databases">
        <title>FDA dAtabase for Regulatory Grade micrObial Sequences (FDA-ARGOS): Supporting development and validation of Infectious Disease Dx tests.</title>
        <authorList>
            <person name="Campos J."/>
            <person name="Goldberg B."/>
            <person name="Tallon L."/>
            <person name="Sadzewicz L."/>
            <person name="Vavikolanu K."/>
            <person name="Mehta A."/>
            <person name="Aluvathingal J."/>
            <person name="Nadendla S."/>
            <person name="Nandy P."/>
            <person name="Geyer C."/>
            <person name="Yan Y."/>
            <person name="Sichtig H."/>
        </authorList>
    </citation>
    <scope>NUCLEOTIDE SEQUENCE [LARGE SCALE GENOMIC DNA]</scope>
    <source>
        <strain evidence="10 11">FDAARGOS_656</strain>
    </source>
</reference>
<dbReference type="GO" id="GO:0071014">
    <property type="term" value="C:post-mRNA release spliceosomal complex"/>
    <property type="evidence" value="ECO:0007669"/>
    <property type="project" value="TreeGrafter"/>
</dbReference>
<dbReference type="Gene3D" id="1.25.40.10">
    <property type="entry name" value="Tetratricopeptide repeat domain"/>
    <property type="match status" value="2"/>
</dbReference>
<dbReference type="InterPro" id="IPR045075">
    <property type="entry name" value="Syf1-like"/>
</dbReference>
<protein>
    <recommendedName>
        <fullName evidence="8">Pre-mRNA-splicing factor CLF1</fullName>
    </recommendedName>
</protein>
<evidence type="ECO:0000256" key="4">
    <source>
        <dbReference type="ARBA" id="ARBA00022728"/>
    </source>
</evidence>
<comment type="similarity">
    <text evidence="2">Belongs to the crooked-neck family.</text>
</comment>
<dbReference type="PANTHER" id="PTHR11246">
    <property type="entry name" value="PRE-MRNA SPLICING FACTOR"/>
    <property type="match status" value="1"/>
</dbReference>
<gene>
    <name evidence="10" type="ORF">FOB64_000420</name>
</gene>
<dbReference type="Proteomes" id="UP000536275">
    <property type="component" value="Unassembled WGS sequence"/>
</dbReference>
<comment type="subcellular location">
    <subcellularLocation>
        <location evidence="1">Nucleus</location>
    </subcellularLocation>
</comment>
<evidence type="ECO:0000259" key="9">
    <source>
        <dbReference type="Pfam" id="PF23231"/>
    </source>
</evidence>
<dbReference type="GO" id="GO:0071011">
    <property type="term" value="C:precatalytic spliceosome"/>
    <property type="evidence" value="ECO:0007669"/>
    <property type="project" value="TreeGrafter"/>
</dbReference>
<keyword evidence="4" id="KW-0747">Spliceosome</keyword>
<evidence type="ECO:0000256" key="3">
    <source>
        <dbReference type="ARBA" id="ARBA00022664"/>
    </source>
</evidence>
<evidence type="ECO:0000313" key="11">
    <source>
        <dbReference type="Proteomes" id="UP000536275"/>
    </source>
</evidence>
<dbReference type="InterPro" id="IPR055430">
    <property type="entry name" value="HAT_Syf1_CNRKL1_C"/>
</dbReference>
<dbReference type="GO" id="GO:0000974">
    <property type="term" value="C:Prp19 complex"/>
    <property type="evidence" value="ECO:0007669"/>
    <property type="project" value="TreeGrafter"/>
</dbReference>
<dbReference type="GO" id="GO:0000245">
    <property type="term" value="P:spliceosomal complex assembly"/>
    <property type="evidence" value="ECO:0007669"/>
    <property type="project" value="TreeGrafter"/>
</dbReference>
<keyword evidence="5" id="KW-0677">Repeat</keyword>
<dbReference type="GO" id="GO:0071007">
    <property type="term" value="C:U2-type catalytic step 2 spliceosome"/>
    <property type="evidence" value="ECO:0007669"/>
    <property type="project" value="TreeGrafter"/>
</dbReference>
<accession>A0A8H6C5Z6</accession>
<organism evidence="10 11">
    <name type="scientific">Candida albicans</name>
    <name type="common">Yeast</name>
    <dbReference type="NCBI Taxonomy" id="5476"/>
    <lineage>
        <taxon>Eukaryota</taxon>
        <taxon>Fungi</taxon>
        <taxon>Dikarya</taxon>
        <taxon>Ascomycota</taxon>
        <taxon>Saccharomycotina</taxon>
        <taxon>Pichiomycetes</taxon>
        <taxon>Debaryomycetaceae</taxon>
        <taxon>Candida/Lodderomyces clade</taxon>
        <taxon>Candida</taxon>
    </lineage>
</organism>
<dbReference type="InterPro" id="IPR011990">
    <property type="entry name" value="TPR-like_helical_dom_sf"/>
</dbReference>
<evidence type="ECO:0000256" key="6">
    <source>
        <dbReference type="ARBA" id="ARBA00023187"/>
    </source>
</evidence>
<dbReference type="InterPro" id="IPR003107">
    <property type="entry name" value="HAT"/>
</dbReference>
<evidence type="ECO:0000313" key="10">
    <source>
        <dbReference type="EMBL" id="KAF6072377.1"/>
    </source>
</evidence>
<sequence length="251" mass="29549">MTNNNPVSAREIWNNCLKVIPHKSFTFAKVWIGYSEFELRNSEDGLAKARKILGRAIGQTSINKPKIKIFKYYIDLEKKLGDWNRVRLLFQKWLEVSLLTTSSSELVIEKYVEFESSIEEYDRYPKIYRALLDKDPNTHNWISFALFESSIPSAEQLEEYLQGDNEEFEATVDESQIESTRNIFEEAMTYFKDKDDKESRLVIIEAWRDFEEVNGSDEKYIDYIFPDDESKKLPGKMSKFLANAKKWAQQN</sequence>
<comment type="caution">
    <text evidence="10">The sequence shown here is derived from an EMBL/GenBank/DDBJ whole genome shotgun (WGS) entry which is preliminary data.</text>
</comment>
<dbReference type="PANTHER" id="PTHR11246:SF3">
    <property type="entry name" value="CROOKED NECK-LIKE PROTEIN 1"/>
    <property type="match status" value="1"/>
</dbReference>
<keyword evidence="3" id="KW-0507">mRNA processing</keyword>
<name>A0A8H6C5Z6_CANAX</name>
<evidence type="ECO:0000256" key="7">
    <source>
        <dbReference type="ARBA" id="ARBA00023242"/>
    </source>
</evidence>
<proteinExistence type="inferred from homology"/>
<keyword evidence="7" id="KW-0539">Nucleus</keyword>
<feature type="domain" description="Pre-mRNA-splicing factor Syf1/CRNKL1-like C-terminal HAT-repeats" evidence="9">
    <location>
        <begin position="9"/>
        <end position="160"/>
    </location>
</feature>
<evidence type="ECO:0000256" key="5">
    <source>
        <dbReference type="ARBA" id="ARBA00022737"/>
    </source>
</evidence>
<keyword evidence="6" id="KW-0508">mRNA splicing</keyword>
<evidence type="ECO:0000256" key="2">
    <source>
        <dbReference type="ARBA" id="ARBA00008644"/>
    </source>
</evidence>
<dbReference type="AlphaFoldDB" id="A0A8H6C5Z6"/>
<evidence type="ECO:0000256" key="8">
    <source>
        <dbReference type="ARBA" id="ARBA00039167"/>
    </source>
</evidence>
<evidence type="ECO:0000256" key="1">
    <source>
        <dbReference type="ARBA" id="ARBA00004123"/>
    </source>
</evidence>
<dbReference type="EMBL" id="JABWAD010000007">
    <property type="protein sequence ID" value="KAF6072377.1"/>
    <property type="molecule type" value="Genomic_DNA"/>
</dbReference>